<dbReference type="InterPro" id="IPR029058">
    <property type="entry name" value="AB_hydrolase_fold"/>
</dbReference>
<organism evidence="4 5">
    <name type="scientific">Myroides albus</name>
    <dbReference type="NCBI Taxonomy" id="2562892"/>
    <lineage>
        <taxon>Bacteria</taxon>
        <taxon>Pseudomonadati</taxon>
        <taxon>Bacteroidota</taxon>
        <taxon>Flavobacteriia</taxon>
        <taxon>Flavobacteriales</taxon>
        <taxon>Flavobacteriaceae</taxon>
        <taxon>Myroides</taxon>
    </lineage>
</organism>
<dbReference type="Proteomes" id="UP000438760">
    <property type="component" value="Unassembled WGS sequence"/>
</dbReference>
<keyword evidence="5" id="KW-1185">Reference proteome</keyword>
<evidence type="ECO:0000256" key="2">
    <source>
        <dbReference type="SAM" id="SignalP"/>
    </source>
</evidence>
<dbReference type="GO" id="GO:0006508">
    <property type="term" value="P:proteolysis"/>
    <property type="evidence" value="ECO:0007669"/>
    <property type="project" value="InterPro"/>
</dbReference>
<dbReference type="RefSeq" id="WP_155092816.1">
    <property type="nucleotide sequence ID" value="NZ_WMJX01000030.1"/>
</dbReference>
<dbReference type="OrthoDB" id="9812921at2"/>
<evidence type="ECO:0000313" key="5">
    <source>
        <dbReference type="Proteomes" id="UP000438760"/>
    </source>
</evidence>
<dbReference type="PANTHER" id="PTHR42776:SF4">
    <property type="entry name" value="ACYLAMINO-ACID-RELEASING ENZYME"/>
    <property type="match status" value="1"/>
</dbReference>
<dbReference type="EMBL" id="WMJX01000030">
    <property type="protein sequence ID" value="MTG98798.1"/>
    <property type="molecule type" value="Genomic_DNA"/>
</dbReference>
<dbReference type="Gene3D" id="3.40.50.1820">
    <property type="entry name" value="alpha/beta hydrolase"/>
    <property type="match status" value="1"/>
</dbReference>
<gene>
    <name evidence="4" type="ORF">GJV76_11765</name>
</gene>
<feature type="chain" id="PRO_5026027361" evidence="2">
    <location>
        <begin position="21"/>
        <end position="836"/>
    </location>
</feature>
<dbReference type="InterPro" id="IPR001375">
    <property type="entry name" value="Peptidase_S9_cat"/>
</dbReference>
<proteinExistence type="predicted"/>
<keyword evidence="2" id="KW-0732">Signal</keyword>
<dbReference type="PANTHER" id="PTHR42776">
    <property type="entry name" value="SERINE PEPTIDASE S9 FAMILY MEMBER"/>
    <property type="match status" value="1"/>
</dbReference>
<feature type="domain" description="Peptidase S9 prolyl oligopeptidase catalytic" evidence="3">
    <location>
        <begin position="654"/>
        <end position="827"/>
    </location>
</feature>
<keyword evidence="1" id="KW-0378">Hydrolase</keyword>
<sequence length="836" mass="96645">MKKAVLLLISILGIVTSTQGQILIPEQQYDSLYTIHPYDISSKGDVVYRKIFGDLSSQYFLKITKKNFQLPQLDPSGSAIVFYTDTLLIAGDSKEKALYLINPINQKIDTIKQVPFFKLYKENNLLVFSKEVNTNYLINIVDLKSKQKHIAINKISTWEELGNTLIFTIDNQVSLFDLKSGEFTYLNHLNQNTRIEKILYHKNKELIAVIYKDQSKVKLTIYNTKGKLLKTLALPTQQEGFELIVNQISFITDQYLCLSYNQKTNVNIDDSEIELWYTKKPFYTKNIHQKPNTIGVLNLKNNYLNMLNSTKNNTTKTYEDSKYYVQYNPDLYNDKTTKSPFIKLTVKHLEKPNFQVTLDSIPAHHFILSDQHDGIFYFKDKNWYFHNLLSNQTSNLTQHLDDDFYTVSNFVGQGPKNRIFISAKDNKTLYVSGTKNIYVIKDLPTKLIPITNANSDTQYSISSYNKFRFVKNISNQSIDQLDDTHGVLLEYTSNDNQTQALELLINDKATLLTKGDFKIDNIIYTNHQVLYNKTKQNTPPSLHCFNLKNNTEKLIIDTSDQLNDYLWSKTEIIHYQSNNKEQKGVLYYPAEYDPSKKYPLIVDIYEKKFKSSYTYLPPTYKNSEGVNYNLWTQHGYFVLSPDIDNYGGNPGSIALETTLKAVEKVTELQSIDSANIGLIGHSFGGFEVGYIIARTNLFKTAISGAGVHNAISEYLSVKKNWRMYGFQRFENQIFKINNKLQDDIQTYSDITNVINLSNVSTPVLLWTGFLDTNVSALQSFEYFTGLKRLNKKAMLLNFKKEDHVLLDPSNQKKLTLYILDWFDYHLKGIDKHWIEL</sequence>
<feature type="signal peptide" evidence="2">
    <location>
        <begin position="1"/>
        <end position="20"/>
    </location>
</feature>
<evidence type="ECO:0000259" key="3">
    <source>
        <dbReference type="Pfam" id="PF00326"/>
    </source>
</evidence>
<protein>
    <submittedName>
        <fullName evidence="4">Prolyl oligopeptidase family serine peptidase</fullName>
    </submittedName>
</protein>
<dbReference type="SUPFAM" id="SSF53474">
    <property type="entry name" value="alpha/beta-Hydrolases"/>
    <property type="match status" value="1"/>
</dbReference>
<evidence type="ECO:0000313" key="4">
    <source>
        <dbReference type="EMBL" id="MTG98798.1"/>
    </source>
</evidence>
<dbReference type="GO" id="GO:0004252">
    <property type="term" value="F:serine-type endopeptidase activity"/>
    <property type="evidence" value="ECO:0007669"/>
    <property type="project" value="TreeGrafter"/>
</dbReference>
<comment type="caution">
    <text evidence="4">The sequence shown here is derived from an EMBL/GenBank/DDBJ whole genome shotgun (WGS) entry which is preliminary data.</text>
</comment>
<reference evidence="4 5" key="1">
    <citation type="submission" date="2019-11" db="EMBL/GenBank/DDBJ databases">
        <title>Genome of Strain BIT-d1.</title>
        <authorList>
            <person name="Yang Y."/>
        </authorList>
    </citation>
    <scope>NUCLEOTIDE SEQUENCE [LARGE SCALE GENOMIC DNA]</scope>
    <source>
        <strain evidence="4 5">BIT-d1</strain>
    </source>
</reference>
<accession>A0A6I3LJN3</accession>
<dbReference type="Pfam" id="PF00326">
    <property type="entry name" value="Peptidase_S9"/>
    <property type="match status" value="1"/>
</dbReference>
<name>A0A6I3LJN3_9FLAO</name>
<evidence type="ECO:0000256" key="1">
    <source>
        <dbReference type="ARBA" id="ARBA00022801"/>
    </source>
</evidence>
<dbReference type="AlphaFoldDB" id="A0A6I3LJN3"/>
<dbReference type="SUPFAM" id="SSF82171">
    <property type="entry name" value="DPP6 N-terminal domain-like"/>
    <property type="match status" value="1"/>
</dbReference>